<dbReference type="STRING" id="327939.BIW53_05580"/>
<gene>
    <name evidence="2" type="ORF">BIW53_05580</name>
</gene>
<evidence type="ECO:0000256" key="1">
    <source>
        <dbReference type="SAM" id="SignalP"/>
    </source>
</evidence>
<dbReference type="Gene3D" id="3.10.28.20">
    <property type="entry name" value="Acetamidase/Formamidase-like domains"/>
    <property type="match status" value="1"/>
</dbReference>
<name>A0A1S1NEL0_9GAMM</name>
<dbReference type="Proteomes" id="UP000180253">
    <property type="component" value="Unassembled WGS sequence"/>
</dbReference>
<keyword evidence="1" id="KW-0732">Signal</keyword>
<protein>
    <recommendedName>
        <fullName evidence="4">LPP20 lipoprotein</fullName>
    </recommendedName>
</protein>
<accession>A0A1S1NEL0</accession>
<reference evidence="2 3" key="1">
    <citation type="submission" date="2016-10" db="EMBL/GenBank/DDBJ databases">
        <title>Pseudoalteromonas amylolytica sp. nov., isolated from the surface seawater.</title>
        <authorList>
            <person name="Wu Y.-H."/>
            <person name="Cheng H."/>
            <person name="Jin X.-B."/>
            <person name="Wang C.-S."/>
            <person name="Xu X.-W."/>
        </authorList>
    </citation>
    <scope>NUCLEOTIDE SEQUENCE [LARGE SCALE GENOMIC DNA]</scope>
    <source>
        <strain evidence="2 3">JCM 12483</strain>
    </source>
</reference>
<sequence length="340" mass="37598">MARRKFKNCKSDQVMASKLTSILCIGALLLSGCQTTADKPSTTQPAWLTDTPSSDFMIYGVGYADSVGDMQNAKLAAQESARLALAKQLNVTISAHTTVSQSATEKSMQYHVDELISSRVPNILLQGVKIEDEFWHNNTAYALASFNRTEAIMQTELSINAVDEEIMQISLSDKSKSQRLKKAITLRTLAVKRQKLNDYLQMLQSPKLPLSKDLVSQLSLSEQVLNTLSFSIVADSSEHDNIRDIMASSLTSNGIQITANDADFELTFRVNWQQIVKSGTHYSIAESFMVIKEQGMEKAHFNDKVKAASSYAQTAKHNAMQKLADKLSLQLAQFIVYGGI</sequence>
<dbReference type="PROSITE" id="PS51257">
    <property type="entry name" value="PROKAR_LIPOPROTEIN"/>
    <property type="match status" value="1"/>
</dbReference>
<evidence type="ECO:0000313" key="3">
    <source>
        <dbReference type="Proteomes" id="UP000180253"/>
    </source>
</evidence>
<evidence type="ECO:0008006" key="4">
    <source>
        <dbReference type="Google" id="ProtNLM"/>
    </source>
</evidence>
<dbReference type="AlphaFoldDB" id="A0A1S1NEL0"/>
<comment type="caution">
    <text evidence="2">The sequence shown here is derived from an EMBL/GenBank/DDBJ whole genome shotgun (WGS) entry which is preliminary data.</text>
</comment>
<keyword evidence="3" id="KW-1185">Reference proteome</keyword>
<evidence type="ECO:0000313" key="2">
    <source>
        <dbReference type="EMBL" id="OHU96793.1"/>
    </source>
</evidence>
<feature type="signal peptide" evidence="1">
    <location>
        <begin position="1"/>
        <end position="36"/>
    </location>
</feature>
<feature type="chain" id="PRO_5010243954" description="LPP20 lipoprotein" evidence="1">
    <location>
        <begin position="37"/>
        <end position="340"/>
    </location>
</feature>
<organism evidence="2 3">
    <name type="scientific">Pseudoalteromonas byunsanensis</name>
    <dbReference type="NCBI Taxonomy" id="327939"/>
    <lineage>
        <taxon>Bacteria</taxon>
        <taxon>Pseudomonadati</taxon>
        <taxon>Pseudomonadota</taxon>
        <taxon>Gammaproteobacteria</taxon>
        <taxon>Alteromonadales</taxon>
        <taxon>Pseudoalteromonadaceae</taxon>
        <taxon>Pseudoalteromonas</taxon>
    </lineage>
</organism>
<dbReference type="EMBL" id="MNAN01000026">
    <property type="protein sequence ID" value="OHU96793.1"/>
    <property type="molecule type" value="Genomic_DNA"/>
</dbReference>
<proteinExistence type="predicted"/>